<feature type="transmembrane region" description="Helical" evidence="3">
    <location>
        <begin position="255"/>
        <end position="274"/>
    </location>
</feature>
<feature type="transmembrane region" description="Helical" evidence="3">
    <location>
        <begin position="230"/>
        <end position="248"/>
    </location>
</feature>
<feature type="transmembrane region" description="Helical" evidence="3">
    <location>
        <begin position="134"/>
        <end position="153"/>
    </location>
</feature>
<keyword evidence="2" id="KW-0804">Transcription</keyword>
<dbReference type="Gene3D" id="1.10.10.1320">
    <property type="entry name" value="Anti-sigma factor, zinc-finger domain"/>
    <property type="match status" value="1"/>
</dbReference>
<dbReference type="Proteomes" id="UP000642284">
    <property type="component" value="Unassembled WGS sequence"/>
</dbReference>
<accession>A0ABR7S726</accession>
<proteinExistence type="predicted"/>
<evidence type="ECO:0000256" key="2">
    <source>
        <dbReference type="ARBA" id="ARBA00023163"/>
    </source>
</evidence>
<dbReference type="EMBL" id="JACTVJ010000001">
    <property type="protein sequence ID" value="MBC9711286.1"/>
    <property type="molecule type" value="Genomic_DNA"/>
</dbReference>
<gene>
    <name evidence="4" type="ORF">H9Y04_01705</name>
</gene>
<keyword evidence="3" id="KW-0812">Transmembrane</keyword>
<feature type="transmembrane region" description="Helical" evidence="3">
    <location>
        <begin position="302"/>
        <end position="321"/>
    </location>
</feature>
<protein>
    <submittedName>
        <fullName evidence="4">Zf-HC2 domain-containing protein</fullName>
    </submittedName>
</protein>
<evidence type="ECO:0000313" key="4">
    <source>
        <dbReference type="EMBL" id="MBC9711286.1"/>
    </source>
</evidence>
<reference evidence="4 5" key="1">
    <citation type="submission" date="2020-08" db="EMBL/GenBank/DDBJ databases">
        <title>Genemic of Streptomyces polyaspartic.</title>
        <authorList>
            <person name="Liu W."/>
        </authorList>
    </citation>
    <scope>NUCLEOTIDE SEQUENCE [LARGE SCALE GENOMIC DNA]</scope>
    <source>
        <strain evidence="4 5">TRM66268-LWL</strain>
    </source>
</reference>
<keyword evidence="1" id="KW-0805">Transcription regulation</keyword>
<evidence type="ECO:0000256" key="3">
    <source>
        <dbReference type="SAM" id="Phobius"/>
    </source>
</evidence>
<feature type="transmembrane region" description="Helical" evidence="3">
    <location>
        <begin position="159"/>
        <end position="178"/>
    </location>
</feature>
<comment type="caution">
    <text evidence="4">The sequence shown here is derived from an EMBL/GenBank/DDBJ whole genome shotgun (WGS) entry which is preliminary data.</text>
</comment>
<keyword evidence="3" id="KW-0472">Membrane</keyword>
<keyword evidence="5" id="KW-1185">Reference proteome</keyword>
<evidence type="ECO:0000313" key="5">
    <source>
        <dbReference type="Proteomes" id="UP000642284"/>
    </source>
</evidence>
<dbReference type="InterPro" id="IPR041916">
    <property type="entry name" value="Anti_sigma_zinc_sf"/>
</dbReference>
<feature type="transmembrane region" description="Helical" evidence="3">
    <location>
        <begin position="199"/>
        <end position="224"/>
    </location>
</feature>
<keyword evidence="3" id="KW-1133">Transmembrane helix</keyword>
<organism evidence="4 5">
    <name type="scientific">Streptomyces polyasparticus</name>
    <dbReference type="NCBI Taxonomy" id="2767826"/>
    <lineage>
        <taxon>Bacteria</taxon>
        <taxon>Bacillati</taxon>
        <taxon>Actinomycetota</taxon>
        <taxon>Actinomycetes</taxon>
        <taxon>Kitasatosporales</taxon>
        <taxon>Streptomycetaceae</taxon>
        <taxon>Streptomyces</taxon>
    </lineage>
</organism>
<name>A0ABR7S726_9ACTN</name>
<evidence type="ECO:0000256" key="1">
    <source>
        <dbReference type="ARBA" id="ARBA00023015"/>
    </source>
</evidence>
<sequence>MPAAHRGPQPWHLTDALVDGYATHSLAEPDAWSVETHVEVCGPCAARVSAAVRATDAGPLLAASRTALLGLCRTPAPHTGLPGLLPAPAARAELPGLPAPAPHTRRTSFLRSPASPTHRHRPWWSTGPALRGSWLASLLLLITAALALAYGTGVDVPRSALLALAPVLPVAAVAVSYGRGVDPLYEIAAASPRGGLRLLLTRTAVALAVCVPLLTVTGALLPAGQGGPAAAAWLLPGLALTLGTLALATVLDCRIAAAVTGTGWLLAVGLPALAARPPRDYAQAQASAHALTESLSRYVNGLGAQAGWALAAALCAGALALRRTAFDHAAFDHTTAHGPRA</sequence>